<reference evidence="3 4" key="1">
    <citation type="submission" date="2016-10" db="EMBL/GenBank/DDBJ databases">
        <authorList>
            <person name="de Groot N.N."/>
        </authorList>
    </citation>
    <scope>NUCLEOTIDE SEQUENCE [LARGE SCALE GENOMIC DNA]</scope>
    <source>
        <strain evidence="3 4">DSM 26130</strain>
    </source>
</reference>
<dbReference type="SUPFAM" id="SSF53474">
    <property type="entry name" value="alpha/beta-Hydrolases"/>
    <property type="match status" value="1"/>
</dbReference>
<dbReference type="RefSeq" id="WP_093834092.1">
    <property type="nucleotide sequence ID" value="NZ_FOLQ01000029.1"/>
</dbReference>
<keyword evidence="4" id="KW-1185">Reference proteome</keyword>
<dbReference type="Proteomes" id="UP000198598">
    <property type="component" value="Unassembled WGS sequence"/>
</dbReference>
<accession>A0A1I2G3B8</accession>
<dbReference type="GO" id="GO:0006508">
    <property type="term" value="P:proteolysis"/>
    <property type="evidence" value="ECO:0007669"/>
    <property type="project" value="InterPro"/>
</dbReference>
<name>A0A1I2G3B8_9BACT</name>
<dbReference type="STRING" id="662367.SAMN05216167_12914"/>
<dbReference type="InterPro" id="IPR029058">
    <property type="entry name" value="AB_hydrolase_fold"/>
</dbReference>
<proteinExistence type="predicted"/>
<dbReference type="PANTHER" id="PTHR42776">
    <property type="entry name" value="SERINE PEPTIDASE S9 FAMILY MEMBER"/>
    <property type="match status" value="1"/>
</dbReference>
<keyword evidence="1" id="KW-0378">Hydrolase</keyword>
<dbReference type="EMBL" id="FOLQ01000029">
    <property type="protein sequence ID" value="SFF11121.1"/>
    <property type="molecule type" value="Genomic_DNA"/>
</dbReference>
<feature type="domain" description="Peptidase S9 prolyl oligopeptidase catalytic" evidence="2">
    <location>
        <begin position="130"/>
        <end position="341"/>
    </location>
</feature>
<evidence type="ECO:0000313" key="3">
    <source>
        <dbReference type="EMBL" id="SFF11121.1"/>
    </source>
</evidence>
<dbReference type="AlphaFoldDB" id="A0A1I2G3B8"/>
<evidence type="ECO:0000256" key="1">
    <source>
        <dbReference type="ARBA" id="ARBA00022801"/>
    </source>
</evidence>
<protein>
    <submittedName>
        <fullName evidence="3">Prolyl oligopeptidase family protein</fullName>
    </submittedName>
</protein>
<organism evidence="3 4">
    <name type="scientific">Spirosoma endophyticum</name>
    <dbReference type="NCBI Taxonomy" id="662367"/>
    <lineage>
        <taxon>Bacteria</taxon>
        <taxon>Pseudomonadati</taxon>
        <taxon>Bacteroidota</taxon>
        <taxon>Cytophagia</taxon>
        <taxon>Cytophagales</taxon>
        <taxon>Cytophagaceae</taxon>
        <taxon>Spirosoma</taxon>
    </lineage>
</organism>
<evidence type="ECO:0000313" key="4">
    <source>
        <dbReference type="Proteomes" id="UP000198598"/>
    </source>
</evidence>
<dbReference type="Gene3D" id="3.40.50.1820">
    <property type="entry name" value="alpha/beta hydrolase"/>
    <property type="match status" value="1"/>
</dbReference>
<gene>
    <name evidence="3" type="ORF">SAMN05216167_12914</name>
</gene>
<dbReference type="PANTHER" id="PTHR42776:SF27">
    <property type="entry name" value="DIPEPTIDYL PEPTIDASE FAMILY MEMBER 6"/>
    <property type="match status" value="1"/>
</dbReference>
<dbReference type="InterPro" id="IPR001375">
    <property type="entry name" value="Peptidase_S9_cat"/>
</dbReference>
<evidence type="ECO:0000259" key="2">
    <source>
        <dbReference type="Pfam" id="PF00326"/>
    </source>
</evidence>
<dbReference type="GO" id="GO:0004252">
    <property type="term" value="F:serine-type endopeptidase activity"/>
    <property type="evidence" value="ECO:0007669"/>
    <property type="project" value="TreeGrafter"/>
</dbReference>
<sequence length="363" mass="40593">MKKTIGLALSLATGTLLYGQTRAQNAEAAQITALQRQIAGMQHQFDALDKTIDDLTWSQRLGDATLVDKVIITGPPPAVIKNPTGQGAKNPVRFSAYVFIPSKIDPAKKYPLLVLPHGGVHSNFNTAYAHIIKELTAQEYVVIAPDYRGSTGYGQGFYQLIDYGGLEVEDTKSCRDYMLDNYDFIDKKRVGILGWSHGGMITLLNLFNHPSDYAVGYAGVPVSDLIARMGYKGQSYRDAYSADYHIGKSADQNVEEYRKRSPAWNAEKLQTPLLIHTNTNDEDVNVLEVEHLIKSLKAEGKKFEYEIYKEAPGGHTFNRIDSYGAKESRMKIYDFLAQYLKPNKKFKDVKALIEASYFPKSSK</sequence>
<dbReference type="OrthoDB" id="9812921at2"/>
<dbReference type="Pfam" id="PF00326">
    <property type="entry name" value="Peptidase_S9"/>
    <property type="match status" value="1"/>
</dbReference>